<dbReference type="EMBL" id="VFPE01000004">
    <property type="protein sequence ID" value="TQM24465.1"/>
    <property type="molecule type" value="Genomic_DNA"/>
</dbReference>
<dbReference type="RefSeq" id="WP_141895598.1">
    <property type="nucleotide sequence ID" value="NZ_BAABLH010000006.1"/>
</dbReference>
<sequence>MAGERSPHQNSRRTGARHRAPIIAATVAGLAIAGAVAAPARAEDGEKLVLHPMVCTSEGVCLAYTALLADSDGDGIADIDEEVAGTSPQEWSSAPAVDELTAVIGKGALPSFELGFSEVIVLPETLPDGTPLIRDAASALAGRTSALERMGVAGTLLEQYGLDLGTGVVLDQAAGAVGMHLDKDGRPVRDGDQPVQKRVGGIALGWISAGADGGVGEDDGKPVDTPAFGTDRNGGADTMKALWQGVKDMFSPEKKPDKPDGGTPTSLTTGDEGSVVVPLTAEDMERVIVRLNTTTKPVSGDPKVGPDLTGVDLNPRRTIILTDDPAGNRLTAEILKIVLTEPDPKDPSVRDTNFGPNGGIVPAVEAGSGWPQP</sequence>
<reference evidence="2 3" key="1">
    <citation type="submission" date="2019-06" db="EMBL/GenBank/DDBJ databases">
        <title>Sequencing the genomes of 1000 actinobacteria strains.</title>
        <authorList>
            <person name="Klenk H.-P."/>
        </authorList>
    </citation>
    <scope>NUCLEOTIDE SEQUENCE [LARGE SCALE GENOMIC DNA]</scope>
    <source>
        <strain evidence="2 3">DSM 105492</strain>
    </source>
</reference>
<feature type="region of interest" description="Disordered" evidence="1">
    <location>
        <begin position="249"/>
        <end position="272"/>
    </location>
</feature>
<gene>
    <name evidence="2" type="ORF">FB391_2981</name>
</gene>
<comment type="caution">
    <text evidence="2">The sequence shown here is derived from an EMBL/GenBank/DDBJ whole genome shotgun (WGS) entry which is preliminary data.</text>
</comment>
<accession>A0A543ESB4</accession>
<keyword evidence="3" id="KW-1185">Reference proteome</keyword>
<feature type="compositionally biased region" description="Basic and acidic residues" evidence="1">
    <location>
        <begin position="250"/>
        <end position="260"/>
    </location>
</feature>
<name>A0A543ESB4_9MICO</name>
<dbReference type="AlphaFoldDB" id="A0A543ESB4"/>
<proteinExistence type="predicted"/>
<evidence type="ECO:0000256" key="1">
    <source>
        <dbReference type="SAM" id="MobiDB-lite"/>
    </source>
</evidence>
<evidence type="ECO:0000313" key="2">
    <source>
        <dbReference type="EMBL" id="TQM24465.1"/>
    </source>
</evidence>
<dbReference type="Proteomes" id="UP000320235">
    <property type="component" value="Unassembled WGS sequence"/>
</dbReference>
<feature type="region of interest" description="Disordered" evidence="1">
    <location>
        <begin position="342"/>
        <end position="373"/>
    </location>
</feature>
<organism evidence="2 3">
    <name type="scientific">Microbacterium kyungheense</name>
    <dbReference type="NCBI Taxonomy" id="1263636"/>
    <lineage>
        <taxon>Bacteria</taxon>
        <taxon>Bacillati</taxon>
        <taxon>Actinomycetota</taxon>
        <taxon>Actinomycetes</taxon>
        <taxon>Micrococcales</taxon>
        <taxon>Microbacteriaceae</taxon>
        <taxon>Microbacterium</taxon>
    </lineage>
</organism>
<protein>
    <submittedName>
        <fullName evidence="2">Uncharacterized protein</fullName>
    </submittedName>
</protein>
<evidence type="ECO:0000313" key="3">
    <source>
        <dbReference type="Proteomes" id="UP000320235"/>
    </source>
</evidence>
<dbReference type="OrthoDB" id="5053022at2"/>